<feature type="domain" description="DUF305" evidence="1">
    <location>
        <begin position="55"/>
        <end position="211"/>
    </location>
</feature>
<evidence type="ECO:0000259" key="1">
    <source>
        <dbReference type="Pfam" id="PF03713"/>
    </source>
</evidence>
<dbReference type="RefSeq" id="WP_106347551.1">
    <property type="nucleotide sequence ID" value="NZ_PVUE01000002.1"/>
</dbReference>
<protein>
    <submittedName>
        <fullName evidence="2">Uncharacterized protein (DUF305 family)</fullName>
    </submittedName>
</protein>
<organism evidence="2 3">
    <name type="scientific">Antricoccus suffuscus</name>
    <dbReference type="NCBI Taxonomy" id="1629062"/>
    <lineage>
        <taxon>Bacteria</taxon>
        <taxon>Bacillati</taxon>
        <taxon>Actinomycetota</taxon>
        <taxon>Actinomycetes</taxon>
        <taxon>Geodermatophilales</taxon>
        <taxon>Antricoccaceae</taxon>
        <taxon>Antricoccus</taxon>
    </lineage>
</organism>
<name>A0A2T1A448_9ACTN</name>
<dbReference type="InterPro" id="IPR012347">
    <property type="entry name" value="Ferritin-like"/>
</dbReference>
<dbReference type="Gene3D" id="1.20.1260.10">
    <property type="match status" value="1"/>
</dbReference>
<comment type="caution">
    <text evidence="2">The sequence shown here is derived from an EMBL/GenBank/DDBJ whole genome shotgun (WGS) entry which is preliminary data.</text>
</comment>
<accession>A0A2T1A448</accession>
<evidence type="ECO:0000313" key="3">
    <source>
        <dbReference type="Proteomes" id="UP000237752"/>
    </source>
</evidence>
<proteinExistence type="predicted"/>
<keyword evidence="3" id="KW-1185">Reference proteome</keyword>
<dbReference type="Pfam" id="PF03713">
    <property type="entry name" value="DUF305"/>
    <property type="match status" value="1"/>
</dbReference>
<evidence type="ECO:0000313" key="2">
    <source>
        <dbReference type="EMBL" id="PRZ43376.1"/>
    </source>
</evidence>
<dbReference type="OrthoDB" id="26872at2"/>
<dbReference type="Proteomes" id="UP000237752">
    <property type="component" value="Unassembled WGS sequence"/>
</dbReference>
<dbReference type="PANTHER" id="PTHR36933:SF1">
    <property type="entry name" value="SLL0788 PROTEIN"/>
    <property type="match status" value="1"/>
</dbReference>
<dbReference type="InterPro" id="IPR005183">
    <property type="entry name" value="DUF305_CopM-like"/>
</dbReference>
<reference evidence="2 3" key="1">
    <citation type="submission" date="2018-03" db="EMBL/GenBank/DDBJ databases">
        <title>Genomic Encyclopedia of Archaeal and Bacterial Type Strains, Phase II (KMG-II): from individual species to whole genera.</title>
        <authorList>
            <person name="Goeker M."/>
        </authorList>
    </citation>
    <scope>NUCLEOTIDE SEQUENCE [LARGE SCALE GENOMIC DNA]</scope>
    <source>
        <strain evidence="2 3">DSM 100065</strain>
    </source>
</reference>
<gene>
    <name evidence="2" type="ORF">CLV47_10262</name>
</gene>
<dbReference type="AlphaFoldDB" id="A0A2T1A448"/>
<dbReference type="EMBL" id="PVUE01000002">
    <property type="protein sequence ID" value="PRZ43376.1"/>
    <property type="molecule type" value="Genomic_DNA"/>
</dbReference>
<sequence length="222" mass="23640">MPAVSDVAPQRPKWLLALTAAIVAISLLVAGGALAVIFHLGTNTAQQPPGEGSVDVGFARDMSAHHQQASEMASYVRDNSDDPTIRLLAFDIDTTQLTQIGQMQGMLLSWGRPLYGGVPMSWMPADAGHGSHSSDGLMPGMATKDEMAKLKSLTGTALDIYFLQLMLRHHIGGLPMAQYAADHAQTKAVRAVAKGMGKAQAKEVVLMEQMLRDRGAAPLPTK</sequence>
<dbReference type="PANTHER" id="PTHR36933">
    <property type="entry name" value="SLL0788 PROTEIN"/>
    <property type="match status" value="1"/>
</dbReference>